<reference evidence="3" key="1">
    <citation type="submission" date="2023-10" db="EMBL/GenBank/DDBJ databases">
        <title>Genome assembly of Pristionchus species.</title>
        <authorList>
            <person name="Yoshida K."/>
            <person name="Sommer R.J."/>
        </authorList>
    </citation>
    <scope>NUCLEOTIDE SEQUENCE</scope>
    <source>
        <strain evidence="3">RS0144</strain>
    </source>
</reference>
<evidence type="ECO:0000259" key="2">
    <source>
        <dbReference type="SMART" id="SM00674"/>
    </source>
</evidence>
<dbReference type="InterPro" id="IPR006600">
    <property type="entry name" value="HTH_CenpB_DNA-bd_dom"/>
</dbReference>
<accession>A0AAV5T742</accession>
<name>A0AAV5T742_9BILA</name>
<dbReference type="AlphaFoldDB" id="A0AAV5T742"/>
<keyword evidence="4" id="KW-1185">Reference proteome</keyword>
<protein>
    <recommendedName>
        <fullName evidence="2">HTH CENPB-type domain-containing protein</fullName>
    </recommendedName>
</protein>
<sequence>FDFDPISAKVVSAAIANVFDPSIPLPASPLNSSEKRWMTRIVMMLRGAEAGELSVCERDEAVKEDLGEDSDVEWDYEETAQVTTCTRHLWTKDMMDDAYSFYRSGTRKRNNEGEGCMGLPSMRKKYVWIKSEEDIKALRHYGKTGVAPTNRNAQLQRLAEDLDVEVTEMIDAGTEFHDCNLQEIALAINEEKGYWPAFKASEGWIRNWKAKYRITSRHITKIVSVKTNRDKEKTLKLVEELREKVKKIVEEHPDIYVWNCDQTGMVKEAHGKRTNARIGSRTVEVVVQSKGATTSSITLLPIIGSDGYLKPKEFVQLGEPGGKLPQKGCFRYPNLEIAVGTSHIMGKETAKQFYKKVLFDGFVPPSSFSSSTRGRASSDTMRFELRPLPTASCS</sequence>
<feature type="non-terminal residue" evidence="3">
    <location>
        <position position="1"/>
    </location>
</feature>
<evidence type="ECO:0000256" key="1">
    <source>
        <dbReference type="ARBA" id="ARBA00023125"/>
    </source>
</evidence>
<evidence type="ECO:0000313" key="3">
    <source>
        <dbReference type="EMBL" id="GMS90940.1"/>
    </source>
</evidence>
<evidence type="ECO:0000313" key="4">
    <source>
        <dbReference type="Proteomes" id="UP001432027"/>
    </source>
</evidence>
<proteinExistence type="predicted"/>
<dbReference type="GO" id="GO:0003677">
    <property type="term" value="F:DNA binding"/>
    <property type="evidence" value="ECO:0007669"/>
    <property type="project" value="UniProtKB-KW"/>
</dbReference>
<comment type="caution">
    <text evidence="3">The sequence shown here is derived from an EMBL/GenBank/DDBJ whole genome shotgun (WGS) entry which is preliminary data.</text>
</comment>
<gene>
    <name evidence="3" type="ORF">PENTCL1PPCAC_13115</name>
</gene>
<dbReference type="EMBL" id="BTSX01000003">
    <property type="protein sequence ID" value="GMS90940.1"/>
    <property type="molecule type" value="Genomic_DNA"/>
</dbReference>
<keyword evidence="1" id="KW-0238">DNA-binding</keyword>
<organism evidence="3 4">
    <name type="scientific">Pristionchus entomophagus</name>
    <dbReference type="NCBI Taxonomy" id="358040"/>
    <lineage>
        <taxon>Eukaryota</taxon>
        <taxon>Metazoa</taxon>
        <taxon>Ecdysozoa</taxon>
        <taxon>Nematoda</taxon>
        <taxon>Chromadorea</taxon>
        <taxon>Rhabditida</taxon>
        <taxon>Rhabditina</taxon>
        <taxon>Diplogasteromorpha</taxon>
        <taxon>Diplogasteroidea</taxon>
        <taxon>Neodiplogasteridae</taxon>
        <taxon>Pristionchus</taxon>
    </lineage>
</organism>
<feature type="domain" description="HTH CENPB-type" evidence="2">
    <location>
        <begin position="152"/>
        <end position="218"/>
    </location>
</feature>
<dbReference type="Proteomes" id="UP001432027">
    <property type="component" value="Unassembled WGS sequence"/>
</dbReference>
<dbReference type="SMART" id="SM00674">
    <property type="entry name" value="CENPB"/>
    <property type="match status" value="1"/>
</dbReference>